<dbReference type="PIRSF" id="PIRSF000190">
    <property type="entry name" value="Pyd_amn-ph_oxd"/>
    <property type="match status" value="1"/>
</dbReference>
<dbReference type="Pfam" id="PF01243">
    <property type="entry name" value="PNPOx_N"/>
    <property type="match status" value="1"/>
</dbReference>
<evidence type="ECO:0000256" key="2">
    <source>
        <dbReference type="ARBA" id="ARBA00022630"/>
    </source>
</evidence>
<dbReference type="NCBIfam" id="NF004231">
    <property type="entry name" value="PRK05679.1"/>
    <property type="match status" value="1"/>
</dbReference>
<feature type="binding site" evidence="5">
    <location>
        <begin position="75"/>
        <end position="76"/>
    </location>
    <ligand>
        <name>FMN</name>
        <dbReference type="ChEBI" id="CHEBI:58210"/>
    </ligand>
</feature>
<reference evidence="8 9" key="1">
    <citation type="journal article" date="2023" name="Microbiol. Resour. Announc.">
        <title>Complete Genome Sequence of Imperialibacter roseus strain P4T.</title>
        <authorList>
            <person name="Tizabi D.R."/>
            <person name="Bachvaroff T."/>
            <person name="Hill R.T."/>
        </authorList>
    </citation>
    <scope>NUCLEOTIDE SEQUENCE [LARGE SCALE GENOMIC DNA]</scope>
    <source>
        <strain evidence="8 9">P4T</strain>
    </source>
</reference>
<feature type="binding site" evidence="5">
    <location>
        <position position="82"/>
    </location>
    <ligand>
        <name>FMN</name>
        <dbReference type="ChEBI" id="CHEBI:58210"/>
    </ligand>
</feature>
<dbReference type="InterPro" id="IPR011576">
    <property type="entry name" value="Pyridox_Oxase_N"/>
</dbReference>
<feature type="binding site" evidence="5">
    <location>
        <position position="104"/>
    </location>
    <ligand>
        <name>FMN</name>
        <dbReference type="ChEBI" id="CHEBI:58210"/>
    </ligand>
</feature>
<dbReference type="PROSITE" id="PS01064">
    <property type="entry name" value="PYRIDOX_OXIDASE"/>
    <property type="match status" value="1"/>
</dbReference>
<dbReference type="GO" id="GO:0004733">
    <property type="term" value="F:pyridoxamine phosphate oxidase activity"/>
    <property type="evidence" value="ECO:0007669"/>
    <property type="project" value="UniProtKB-EC"/>
</dbReference>
<dbReference type="EC" id="1.4.3.5" evidence="5"/>
<dbReference type="PANTHER" id="PTHR10851">
    <property type="entry name" value="PYRIDOXINE-5-PHOSPHATE OXIDASE"/>
    <property type="match status" value="1"/>
</dbReference>
<feature type="binding site" evidence="5">
    <location>
        <begin position="139"/>
        <end position="140"/>
    </location>
    <ligand>
        <name>FMN</name>
        <dbReference type="ChEBI" id="CHEBI:58210"/>
    </ligand>
</feature>
<dbReference type="Proteomes" id="UP001302349">
    <property type="component" value="Chromosome"/>
</dbReference>
<comment type="similarity">
    <text evidence="1 5">Belongs to the pyridoxamine 5'-phosphate oxidase family.</text>
</comment>
<sequence>MNIADLREEYSSQVLNEAAVEKDPLLQFNKWFQEALEVKVKEPNAMTLSTVSPDGQPHGRIVLLKGLEDGAFQFFTNYESHKGKELAQNNRASLTFFWADLERQVRIEGSVTKLTEAASSRYYHSRPLGSQIGAWVSLQSESIPDRAFLEKKTEDFKMKFSGLAEIPKPDYWGGYGLVPVLVEFWQGRPSRLHDRIVFKKGADGSWRIERLSP</sequence>
<evidence type="ECO:0000256" key="1">
    <source>
        <dbReference type="ARBA" id="ARBA00007301"/>
    </source>
</evidence>
<keyword evidence="5" id="KW-0664">Pyridoxine biosynthesis</keyword>
<feature type="binding site" evidence="5">
    <location>
        <position position="185"/>
    </location>
    <ligand>
        <name>FMN</name>
        <dbReference type="ChEBI" id="CHEBI:58210"/>
    </ligand>
</feature>
<evidence type="ECO:0000259" key="6">
    <source>
        <dbReference type="Pfam" id="PF01243"/>
    </source>
</evidence>
<dbReference type="Gene3D" id="2.30.110.10">
    <property type="entry name" value="Electron Transport, Fmn-binding Protein, Chain A"/>
    <property type="match status" value="1"/>
</dbReference>
<evidence type="ECO:0000313" key="9">
    <source>
        <dbReference type="Proteomes" id="UP001302349"/>
    </source>
</evidence>
<feature type="binding site" evidence="5">
    <location>
        <begin position="191"/>
        <end position="193"/>
    </location>
    <ligand>
        <name>substrate</name>
    </ligand>
</feature>
<comment type="catalytic activity">
    <reaction evidence="5">
        <text>pyridoxine 5'-phosphate + O2 = pyridoxal 5'-phosphate + H2O2</text>
        <dbReference type="Rhea" id="RHEA:15149"/>
        <dbReference type="ChEBI" id="CHEBI:15379"/>
        <dbReference type="ChEBI" id="CHEBI:16240"/>
        <dbReference type="ChEBI" id="CHEBI:58589"/>
        <dbReference type="ChEBI" id="CHEBI:597326"/>
        <dbReference type="EC" id="1.4.3.5"/>
    </reaction>
</comment>
<dbReference type="SUPFAM" id="SSF50475">
    <property type="entry name" value="FMN-binding split barrel"/>
    <property type="match status" value="1"/>
</dbReference>
<dbReference type="InterPro" id="IPR012349">
    <property type="entry name" value="Split_barrel_FMN-bd"/>
</dbReference>
<keyword evidence="2 5" id="KW-0285">Flavoprotein</keyword>
<feature type="domain" description="Pyridoxamine 5'-phosphate oxidase N-terminal" evidence="6">
    <location>
        <begin position="33"/>
        <end position="157"/>
    </location>
</feature>
<evidence type="ECO:0000259" key="7">
    <source>
        <dbReference type="Pfam" id="PF10590"/>
    </source>
</evidence>
<feature type="binding site" evidence="5">
    <location>
        <position position="65"/>
    </location>
    <ligand>
        <name>substrate</name>
    </ligand>
</feature>
<dbReference type="EMBL" id="CP136051">
    <property type="protein sequence ID" value="WOK09498.1"/>
    <property type="molecule type" value="Genomic_DNA"/>
</dbReference>
<dbReference type="Pfam" id="PF10590">
    <property type="entry name" value="PNP_phzG_C"/>
    <property type="match status" value="1"/>
</dbReference>
<comment type="cofactor">
    <cofactor evidence="5">
        <name>FMN</name>
        <dbReference type="ChEBI" id="CHEBI:58210"/>
    </cofactor>
    <text evidence="5">Binds 1 FMN per subunit.</text>
</comment>
<dbReference type="InterPro" id="IPR019576">
    <property type="entry name" value="Pyridoxamine_oxidase_dimer_C"/>
</dbReference>
<comment type="function">
    <text evidence="5">Catalyzes the oxidation of either pyridoxine 5'-phosphate (PNP) or pyridoxamine 5'-phosphate (PMP) into pyridoxal 5'-phosphate (PLP).</text>
</comment>
<proteinExistence type="inferred from homology"/>
<dbReference type="RefSeq" id="WP_317492115.1">
    <property type="nucleotide sequence ID" value="NZ_CP136051.1"/>
</dbReference>
<comment type="subunit">
    <text evidence="5">Homodimer.</text>
</comment>
<comment type="pathway">
    <text evidence="5">Cofactor metabolism; pyridoxal 5'-phosphate salvage; pyridoxal 5'-phosphate from pyridoxamine 5'-phosphate: step 1/1.</text>
</comment>
<comment type="catalytic activity">
    <reaction evidence="5">
        <text>pyridoxamine 5'-phosphate + O2 + H2O = pyridoxal 5'-phosphate + H2O2 + NH4(+)</text>
        <dbReference type="Rhea" id="RHEA:15817"/>
        <dbReference type="ChEBI" id="CHEBI:15377"/>
        <dbReference type="ChEBI" id="CHEBI:15379"/>
        <dbReference type="ChEBI" id="CHEBI:16240"/>
        <dbReference type="ChEBI" id="CHEBI:28938"/>
        <dbReference type="ChEBI" id="CHEBI:58451"/>
        <dbReference type="ChEBI" id="CHEBI:597326"/>
        <dbReference type="EC" id="1.4.3.5"/>
    </reaction>
</comment>
<protein>
    <recommendedName>
        <fullName evidence="5">Pyridoxine/pyridoxamine 5'-phosphate oxidase</fullName>
        <ecNumber evidence="5">1.4.3.5</ecNumber>
    </recommendedName>
    <alternativeName>
        <fullName evidence="5">PNP/PMP oxidase</fullName>
        <shortName evidence="5">PNPOx</shortName>
    </alternativeName>
    <alternativeName>
        <fullName evidence="5">Pyridoxal 5'-phosphate synthase</fullName>
    </alternativeName>
</protein>
<feature type="binding site" evidence="5">
    <location>
        <position position="195"/>
    </location>
    <ligand>
        <name>FMN</name>
        <dbReference type="ChEBI" id="CHEBI:58210"/>
    </ligand>
</feature>
<keyword evidence="4 5" id="KW-0560">Oxidoreductase</keyword>
<gene>
    <name evidence="5 8" type="primary">pdxH</name>
    <name evidence="8" type="ORF">RT717_12695</name>
</gene>
<name>A0ABZ0IWT5_9BACT</name>
<comment type="caution">
    <text evidence="5">Lacks conserved residue(s) required for the propagation of feature annotation.</text>
</comment>
<dbReference type="PANTHER" id="PTHR10851:SF0">
    <property type="entry name" value="PYRIDOXINE-5'-PHOSPHATE OXIDASE"/>
    <property type="match status" value="1"/>
</dbReference>
<feature type="binding site" evidence="5">
    <location>
        <position position="130"/>
    </location>
    <ligand>
        <name>substrate</name>
    </ligand>
</feature>
<keyword evidence="3 5" id="KW-0288">FMN</keyword>
<feature type="domain" description="Pyridoxine 5'-phosphate oxidase dimerisation C-terminal" evidence="7">
    <location>
        <begin position="172"/>
        <end position="213"/>
    </location>
</feature>
<dbReference type="InterPro" id="IPR019740">
    <property type="entry name" value="Pyridox_Oxase_CS"/>
</dbReference>
<dbReference type="NCBIfam" id="TIGR00558">
    <property type="entry name" value="pdxH"/>
    <property type="match status" value="1"/>
</dbReference>
<evidence type="ECO:0000256" key="3">
    <source>
        <dbReference type="ARBA" id="ARBA00022643"/>
    </source>
</evidence>
<feature type="binding site" evidence="5">
    <location>
        <position position="122"/>
    </location>
    <ligand>
        <name>substrate</name>
    </ligand>
</feature>
<organism evidence="8 9">
    <name type="scientific">Imperialibacter roseus</name>
    <dbReference type="NCBI Taxonomy" id="1324217"/>
    <lineage>
        <taxon>Bacteria</taxon>
        <taxon>Pseudomonadati</taxon>
        <taxon>Bacteroidota</taxon>
        <taxon>Cytophagia</taxon>
        <taxon>Cytophagales</taxon>
        <taxon>Flammeovirgaceae</taxon>
        <taxon>Imperialibacter</taxon>
    </lineage>
</organism>
<dbReference type="HAMAP" id="MF_01629">
    <property type="entry name" value="PdxH"/>
    <property type="match status" value="1"/>
</dbReference>
<feature type="binding site" evidence="5">
    <location>
        <position position="126"/>
    </location>
    <ligand>
        <name>substrate</name>
    </ligand>
</feature>
<keyword evidence="9" id="KW-1185">Reference proteome</keyword>
<dbReference type="InterPro" id="IPR000659">
    <property type="entry name" value="Pyridox_Oxase"/>
</dbReference>
<comment type="pathway">
    <text evidence="5">Cofactor metabolism; pyridoxal 5'-phosphate salvage; pyridoxal 5'-phosphate from pyridoxine 5'-phosphate: step 1/1.</text>
</comment>
<feature type="binding site" evidence="5">
    <location>
        <begin position="60"/>
        <end position="65"/>
    </location>
    <ligand>
        <name>FMN</name>
        <dbReference type="ChEBI" id="CHEBI:58210"/>
    </ligand>
</feature>
<accession>A0ABZ0IWT5</accession>
<evidence type="ECO:0000313" key="8">
    <source>
        <dbReference type="EMBL" id="WOK09498.1"/>
    </source>
</evidence>
<evidence type="ECO:0000256" key="4">
    <source>
        <dbReference type="ARBA" id="ARBA00023002"/>
    </source>
</evidence>
<evidence type="ECO:0000256" key="5">
    <source>
        <dbReference type="HAMAP-Rule" id="MF_01629"/>
    </source>
</evidence>